<evidence type="ECO:0000256" key="1">
    <source>
        <dbReference type="ARBA" id="ARBA00001917"/>
    </source>
</evidence>
<gene>
    <name evidence="3" type="ORF">IR213_13640</name>
</gene>
<dbReference type="PANTHER" id="PTHR30546">
    <property type="entry name" value="FLAVODOXIN-RELATED PROTEIN WRBA-RELATED"/>
    <property type="match status" value="1"/>
</dbReference>
<evidence type="ECO:0000313" key="3">
    <source>
        <dbReference type="EMBL" id="MBF2709620.1"/>
    </source>
</evidence>
<dbReference type="PROSITE" id="PS50902">
    <property type="entry name" value="FLAVODOXIN_LIKE"/>
    <property type="match status" value="1"/>
</dbReference>
<name>A0A930XVG4_9FLAO</name>
<dbReference type="GO" id="GO:0010181">
    <property type="term" value="F:FMN binding"/>
    <property type="evidence" value="ECO:0007669"/>
    <property type="project" value="InterPro"/>
</dbReference>
<reference evidence="3" key="1">
    <citation type="submission" date="2020-11" db="EMBL/GenBank/DDBJ databases">
        <title>Genome of Flavobacterium soyangense.</title>
        <authorList>
            <person name="Liu Q."/>
            <person name="Xin Y.-H."/>
        </authorList>
    </citation>
    <scope>NUCLEOTIDE SEQUENCE</scope>
    <source>
        <strain evidence="3">CGMCC 1.13493</strain>
    </source>
</reference>
<dbReference type="InterPro" id="IPR001226">
    <property type="entry name" value="Flavodoxin_CS"/>
</dbReference>
<accession>A0A930XVG4</accession>
<protein>
    <submittedName>
        <fullName evidence="3">Flavodoxin family protein</fullName>
    </submittedName>
</protein>
<proteinExistence type="predicted"/>
<dbReference type="InterPro" id="IPR008254">
    <property type="entry name" value="Flavodoxin/NO_synth"/>
</dbReference>
<dbReference type="PROSITE" id="PS00201">
    <property type="entry name" value="FLAVODOXIN"/>
    <property type="match status" value="1"/>
</dbReference>
<dbReference type="EMBL" id="JADHEC010000036">
    <property type="protein sequence ID" value="MBF2709620.1"/>
    <property type="molecule type" value="Genomic_DNA"/>
</dbReference>
<organism evidence="3 4">
    <name type="scientific">Flavobacterium soyangense</name>
    <dbReference type="NCBI Taxonomy" id="2023265"/>
    <lineage>
        <taxon>Bacteria</taxon>
        <taxon>Pseudomonadati</taxon>
        <taxon>Bacteroidota</taxon>
        <taxon>Flavobacteriia</taxon>
        <taxon>Flavobacteriales</taxon>
        <taxon>Flavobacteriaceae</taxon>
        <taxon>Flavobacterium</taxon>
    </lineage>
</organism>
<dbReference type="PANTHER" id="PTHR30546:SF23">
    <property type="entry name" value="FLAVOPROTEIN-LIKE PROTEIN YCP4-RELATED"/>
    <property type="match status" value="1"/>
</dbReference>
<evidence type="ECO:0000259" key="2">
    <source>
        <dbReference type="PROSITE" id="PS50902"/>
    </source>
</evidence>
<dbReference type="GO" id="GO:0016020">
    <property type="term" value="C:membrane"/>
    <property type="evidence" value="ECO:0007669"/>
    <property type="project" value="TreeGrafter"/>
</dbReference>
<dbReference type="GO" id="GO:0003955">
    <property type="term" value="F:NAD(P)H dehydrogenase (quinone) activity"/>
    <property type="evidence" value="ECO:0007669"/>
    <property type="project" value="TreeGrafter"/>
</dbReference>
<dbReference type="AlphaFoldDB" id="A0A930XVG4"/>
<dbReference type="Gene3D" id="3.40.50.360">
    <property type="match status" value="1"/>
</dbReference>
<dbReference type="SUPFAM" id="SSF52218">
    <property type="entry name" value="Flavoproteins"/>
    <property type="match status" value="1"/>
</dbReference>
<evidence type="ECO:0000313" key="4">
    <source>
        <dbReference type="Proteomes" id="UP000646211"/>
    </source>
</evidence>
<sequence length="185" mass="20786">MKIVIIYHSGYGHTKIVAQHIQKGASRELEQVLLLSTLEAQDNFELLHQADTLVFGSPTYMGTISADFKKFMEATGKFWYTQKWKDKFAAGFTNSSTLNGDKLNTLQQLSLFASQHSMLWISTGILPKFENDKQLEEPNGLASYLGLMTLSDNSTTEVNLPKGLETAELFGQRIAQLTKQFKQSK</sequence>
<keyword evidence="4" id="KW-1185">Reference proteome</keyword>
<dbReference type="InterPro" id="IPR029039">
    <property type="entry name" value="Flavoprotein-like_sf"/>
</dbReference>
<comment type="cofactor">
    <cofactor evidence="1">
        <name>FMN</name>
        <dbReference type="ChEBI" id="CHEBI:58210"/>
    </cofactor>
</comment>
<dbReference type="Pfam" id="PF12724">
    <property type="entry name" value="Flavodoxin_5"/>
    <property type="match status" value="1"/>
</dbReference>
<dbReference type="Proteomes" id="UP000646211">
    <property type="component" value="Unassembled WGS sequence"/>
</dbReference>
<feature type="domain" description="Flavodoxin-like" evidence="2">
    <location>
        <begin position="3"/>
        <end position="149"/>
    </location>
</feature>
<comment type="caution">
    <text evidence="3">The sequence shown here is derived from an EMBL/GenBank/DDBJ whole genome shotgun (WGS) entry which is preliminary data.</text>
</comment>
<dbReference type="InterPro" id="IPR026816">
    <property type="entry name" value="Flavodoxin_dom"/>
</dbReference>
<dbReference type="RefSeq" id="WP_194312855.1">
    <property type="nucleotide sequence ID" value="NZ_JADHEC010000036.1"/>
</dbReference>
<dbReference type="GO" id="GO:0009055">
    <property type="term" value="F:electron transfer activity"/>
    <property type="evidence" value="ECO:0007669"/>
    <property type="project" value="InterPro"/>
</dbReference>